<dbReference type="AlphaFoldDB" id="A0A0M2UYV5"/>
<sequence>MIDLHNYPQDCFSPVYQQVVGFCCEKAAGANGPLPLQVLEGTERLIKEELVRCVWFGQHIKKDKLFTDDGSRIEILSPGWWNSEGGPDFKHAEILLEGKGLLKGDVEVHVLSSDWKRHQHEKQNTYNTVCLHVVMWNDNEEAYIKNCSGQCISQITLSKYLDAELDDLIEMIDVESYLKGKKINPGHCQAEVEKQKVKEQGIGLFLDYAGDERILQKAQRYEQWVEKSPFEQALYEAIMESLGYKNNKEPFLTLASRVPLEDIRYFIPEDAAVERKKIAIQSLLLGSAGLLPQEENAPSYDNETAAYLSDVKEAWREFQKKRNRDPLTRHDWNYAGIRPANFPERRIAAMANILSEGSSLSIFRNILWIVEKAENYREEHTIIKMLPENILALFLNVSDPYWSYHYTMQGKKLAKPVTLLGKERASHIFINVIIPILLVYARRHGNTKIEKMLHLMYRNYTPLPGTSVTKFMCSRIFGKPDTAKKLITSARRQQGLYQIFKDFCENDNMSCNKCALYLSVVKNS</sequence>
<accession>A0A0M2UYV5</accession>
<dbReference type="Pfam" id="PF11013">
    <property type="entry name" value="DUF2851"/>
    <property type="match status" value="1"/>
</dbReference>
<organism evidence="1 2">
    <name type="scientific">Candidatus Brocadia fulgida</name>
    <dbReference type="NCBI Taxonomy" id="380242"/>
    <lineage>
        <taxon>Bacteria</taxon>
        <taxon>Pseudomonadati</taxon>
        <taxon>Planctomycetota</taxon>
        <taxon>Candidatus Brocadiia</taxon>
        <taxon>Candidatus Brocadiales</taxon>
        <taxon>Candidatus Brocadiaceae</taxon>
        <taxon>Candidatus Brocadia</taxon>
    </lineage>
</organism>
<gene>
    <name evidence="1" type="ORF">BROFUL_00251</name>
</gene>
<reference evidence="1 2" key="1">
    <citation type="journal article" date="2013" name="BMC Microbiol.">
        <title>Identification of the type II cytochrome c maturation pathway in anammox bacteria by comparative genomics.</title>
        <authorList>
            <person name="Ferousi C."/>
            <person name="Speth D.R."/>
            <person name="Reimann J."/>
            <person name="Op den Camp H.J."/>
            <person name="Allen J.W."/>
            <person name="Keltjens J.T."/>
            <person name="Jetten M.S."/>
        </authorList>
    </citation>
    <scope>NUCLEOTIDE SEQUENCE [LARGE SCALE GENOMIC DNA]</scope>
    <source>
        <strain evidence="1">RU1</strain>
    </source>
</reference>
<dbReference type="InterPro" id="IPR021272">
    <property type="entry name" value="DUF2851"/>
</dbReference>
<proteinExistence type="predicted"/>
<protein>
    <recommendedName>
        <fullName evidence="3">DUF2851 domain-containing protein</fullName>
    </recommendedName>
</protein>
<evidence type="ECO:0000313" key="1">
    <source>
        <dbReference type="EMBL" id="KKO21002.1"/>
    </source>
</evidence>
<dbReference type="Proteomes" id="UP000034954">
    <property type="component" value="Unassembled WGS sequence"/>
</dbReference>
<keyword evidence="2" id="KW-1185">Reference proteome</keyword>
<evidence type="ECO:0000313" key="2">
    <source>
        <dbReference type="Proteomes" id="UP000034954"/>
    </source>
</evidence>
<dbReference type="EMBL" id="LAQJ01000031">
    <property type="protein sequence ID" value="KKO21002.1"/>
    <property type="molecule type" value="Genomic_DNA"/>
</dbReference>
<comment type="caution">
    <text evidence="1">The sequence shown here is derived from an EMBL/GenBank/DDBJ whole genome shotgun (WGS) entry which is preliminary data.</text>
</comment>
<name>A0A0M2UYV5_9BACT</name>
<evidence type="ECO:0008006" key="3">
    <source>
        <dbReference type="Google" id="ProtNLM"/>
    </source>
</evidence>